<evidence type="ECO:0000313" key="1">
    <source>
        <dbReference type="EMBL" id="JAH89657.1"/>
    </source>
</evidence>
<reference evidence="1" key="2">
    <citation type="journal article" date="2015" name="Fish Shellfish Immunol.">
        <title>Early steps in the European eel (Anguilla anguilla)-Vibrio vulnificus interaction in the gills: Role of the RtxA13 toxin.</title>
        <authorList>
            <person name="Callol A."/>
            <person name="Pajuelo D."/>
            <person name="Ebbesson L."/>
            <person name="Teles M."/>
            <person name="MacKenzie S."/>
            <person name="Amaro C."/>
        </authorList>
    </citation>
    <scope>NUCLEOTIDE SEQUENCE</scope>
</reference>
<protein>
    <submittedName>
        <fullName evidence="1">Uncharacterized protein</fullName>
    </submittedName>
</protein>
<accession>A0A0E9WH06</accession>
<dbReference type="AlphaFoldDB" id="A0A0E9WH06"/>
<reference evidence="1" key="1">
    <citation type="submission" date="2014-11" db="EMBL/GenBank/DDBJ databases">
        <authorList>
            <person name="Amaro Gonzalez C."/>
        </authorList>
    </citation>
    <scope>NUCLEOTIDE SEQUENCE</scope>
</reference>
<sequence length="68" mass="7886">MTGNLFLNMKILHMNLQLNSETQFLTAACLIETCKMYEKQTLSLQHLHVMQNGKYAQHGYVLKLLDCQ</sequence>
<dbReference type="EMBL" id="GBXM01018920">
    <property type="protein sequence ID" value="JAH89657.1"/>
    <property type="molecule type" value="Transcribed_RNA"/>
</dbReference>
<proteinExistence type="predicted"/>
<organism evidence="1">
    <name type="scientific">Anguilla anguilla</name>
    <name type="common">European freshwater eel</name>
    <name type="synonym">Muraena anguilla</name>
    <dbReference type="NCBI Taxonomy" id="7936"/>
    <lineage>
        <taxon>Eukaryota</taxon>
        <taxon>Metazoa</taxon>
        <taxon>Chordata</taxon>
        <taxon>Craniata</taxon>
        <taxon>Vertebrata</taxon>
        <taxon>Euteleostomi</taxon>
        <taxon>Actinopterygii</taxon>
        <taxon>Neopterygii</taxon>
        <taxon>Teleostei</taxon>
        <taxon>Anguilliformes</taxon>
        <taxon>Anguillidae</taxon>
        <taxon>Anguilla</taxon>
    </lineage>
</organism>
<name>A0A0E9WH06_ANGAN</name>